<keyword evidence="2" id="KW-1185">Reference proteome</keyword>
<reference evidence="2" key="1">
    <citation type="journal article" date="2006" name="PLoS Biol.">
        <title>Macronuclear genome sequence of the ciliate Tetrahymena thermophila, a model eukaryote.</title>
        <authorList>
            <person name="Eisen J.A."/>
            <person name="Coyne R.S."/>
            <person name="Wu M."/>
            <person name="Wu D."/>
            <person name="Thiagarajan M."/>
            <person name="Wortman J.R."/>
            <person name="Badger J.H."/>
            <person name="Ren Q."/>
            <person name="Amedeo P."/>
            <person name="Jones K.M."/>
            <person name="Tallon L.J."/>
            <person name="Delcher A.L."/>
            <person name="Salzberg S.L."/>
            <person name="Silva J.C."/>
            <person name="Haas B.J."/>
            <person name="Majoros W.H."/>
            <person name="Farzad M."/>
            <person name="Carlton J.M."/>
            <person name="Smith R.K. Jr."/>
            <person name="Garg J."/>
            <person name="Pearlman R.E."/>
            <person name="Karrer K.M."/>
            <person name="Sun L."/>
            <person name="Manning G."/>
            <person name="Elde N.C."/>
            <person name="Turkewitz A.P."/>
            <person name="Asai D.J."/>
            <person name="Wilkes D.E."/>
            <person name="Wang Y."/>
            <person name="Cai H."/>
            <person name="Collins K."/>
            <person name="Stewart B.A."/>
            <person name="Lee S.R."/>
            <person name="Wilamowska K."/>
            <person name="Weinberg Z."/>
            <person name="Ruzzo W.L."/>
            <person name="Wloga D."/>
            <person name="Gaertig J."/>
            <person name="Frankel J."/>
            <person name="Tsao C.-C."/>
            <person name="Gorovsky M.A."/>
            <person name="Keeling P.J."/>
            <person name="Waller R.F."/>
            <person name="Patron N.J."/>
            <person name="Cherry J.M."/>
            <person name="Stover N.A."/>
            <person name="Krieger C.J."/>
            <person name="del Toro C."/>
            <person name="Ryder H.F."/>
            <person name="Williamson S.C."/>
            <person name="Barbeau R.A."/>
            <person name="Hamilton E.P."/>
            <person name="Orias E."/>
        </authorList>
    </citation>
    <scope>NUCLEOTIDE SEQUENCE [LARGE SCALE GENOMIC DNA]</scope>
    <source>
        <strain evidence="2">SB210</strain>
    </source>
</reference>
<evidence type="ECO:0000313" key="2">
    <source>
        <dbReference type="Proteomes" id="UP000009168"/>
    </source>
</evidence>
<organism evidence="1 2">
    <name type="scientific">Tetrahymena thermophila (strain SB210)</name>
    <dbReference type="NCBI Taxonomy" id="312017"/>
    <lineage>
        <taxon>Eukaryota</taxon>
        <taxon>Sar</taxon>
        <taxon>Alveolata</taxon>
        <taxon>Ciliophora</taxon>
        <taxon>Intramacronucleata</taxon>
        <taxon>Oligohymenophorea</taxon>
        <taxon>Hymenostomatida</taxon>
        <taxon>Tetrahymenina</taxon>
        <taxon>Tetrahymenidae</taxon>
        <taxon>Tetrahymena</taxon>
    </lineage>
</organism>
<dbReference type="GeneID" id="24439907"/>
<name>W7XHJ6_TETTS</name>
<proteinExistence type="predicted"/>
<dbReference type="AlphaFoldDB" id="W7XHJ6"/>
<dbReference type="InParanoid" id="W7XHJ6"/>
<dbReference type="KEGG" id="tet:TTHERM_000629799"/>
<protein>
    <recommendedName>
        <fullName evidence="3">Transmembrane protein</fullName>
    </recommendedName>
</protein>
<dbReference type="RefSeq" id="XP_012654862.1">
    <property type="nucleotide sequence ID" value="XM_012799408.1"/>
</dbReference>
<accession>W7XHJ6</accession>
<gene>
    <name evidence="1" type="ORF">TTHERM_000629799</name>
</gene>
<dbReference type="EMBL" id="GG662532">
    <property type="protein sequence ID" value="EWS72579.1"/>
    <property type="molecule type" value="Genomic_DNA"/>
</dbReference>
<evidence type="ECO:0000313" key="1">
    <source>
        <dbReference type="EMBL" id="EWS72579.1"/>
    </source>
</evidence>
<sequence length="73" mass="9034">MRNRYQIKQILNVFQAKVYLTSHIKYNKIILKLIRCQLLMNKIQRYTSIKINTKTYKVEFTFSNYSYQNMQFK</sequence>
<evidence type="ECO:0008006" key="3">
    <source>
        <dbReference type="Google" id="ProtNLM"/>
    </source>
</evidence>
<dbReference type="Proteomes" id="UP000009168">
    <property type="component" value="Unassembled WGS sequence"/>
</dbReference>